<dbReference type="SUPFAM" id="SSF52540">
    <property type="entry name" value="P-loop containing nucleoside triphosphate hydrolases"/>
    <property type="match status" value="1"/>
</dbReference>
<name>A0A381QN54_9ZZZZ</name>
<keyword evidence="3" id="KW-0378">Hydrolase</keyword>
<dbReference type="Gene3D" id="3.40.50.300">
    <property type="entry name" value="P-loop containing nucleotide triphosphate hydrolases"/>
    <property type="match status" value="1"/>
</dbReference>
<dbReference type="NCBIfam" id="TIGR00750">
    <property type="entry name" value="lao"/>
    <property type="match status" value="1"/>
</dbReference>
<dbReference type="AlphaFoldDB" id="A0A381QN54"/>
<accession>A0A381QN54</accession>
<evidence type="ECO:0000256" key="4">
    <source>
        <dbReference type="ARBA" id="ARBA00023134"/>
    </source>
</evidence>
<dbReference type="Pfam" id="PF03308">
    <property type="entry name" value="MeaB"/>
    <property type="match status" value="1"/>
</dbReference>
<protein>
    <recommendedName>
        <fullName evidence="7">AAA+ ATPase domain-containing protein</fullName>
    </recommendedName>
</protein>
<evidence type="ECO:0000256" key="3">
    <source>
        <dbReference type="ARBA" id="ARBA00022801"/>
    </source>
</evidence>
<sequence length="324" mass="32730">VVGDRTVAQLVAAARGGERRAAARLLTLVEQGGQPADEVAGATHQLVDNAHVVGVTGPPGAGKSTLTAALTTLLADRGRRPAVLAVDPSSPLTGGAILGDRVRMVEATTAGVFIRSMATRGHAGGLALAVPGMVRVLDAAGFDPVVVETVGVGQVEVDVATAADTVLVVVTPGMGDAVQANKAGLLEVADLFAVNKSDRPKAADARRDLELMLDLSDLTGHRRAGSPGRPAIVSTVATTGGGVEELARAVDDHLEALVSSGSLAVRRQGRRSAEVRSRLDHLLLEASAAAVASASTDGSADREAPGTTAQRLADHLLGGSDYAG</sequence>
<dbReference type="InterPro" id="IPR005129">
    <property type="entry name" value="GTPase_ArgK"/>
</dbReference>
<dbReference type="GO" id="GO:0003924">
    <property type="term" value="F:GTPase activity"/>
    <property type="evidence" value="ECO:0007669"/>
    <property type="project" value="InterPro"/>
</dbReference>
<dbReference type="EMBL" id="UINC01001442">
    <property type="protein sequence ID" value="SUZ80805.1"/>
    <property type="molecule type" value="Genomic_DNA"/>
</dbReference>
<proteinExistence type="inferred from homology"/>
<dbReference type="InterPro" id="IPR052040">
    <property type="entry name" value="GTPase/Isobutyryl-CoA_mutase"/>
</dbReference>
<comment type="similarity">
    <text evidence="1">Belongs to the SIMIBI class G3E GTPase family. ArgK/MeaB subfamily.</text>
</comment>
<reference evidence="6" key="1">
    <citation type="submission" date="2018-05" db="EMBL/GenBank/DDBJ databases">
        <authorList>
            <person name="Lanie J.A."/>
            <person name="Ng W.-L."/>
            <person name="Kazmierczak K.M."/>
            <person name="Andrzejewski T.M."/>
            <person name="Davidsen T.M."/>
            <person name="Wayne K.J."/>
            <person name="Tettelin H."/>
            <person name="Glass J.I."/>
            <person name="Rusch D."/>
            <person name="Podicherti R."/>
            <person name="Tsui H.-C.T."/>
            <person name="Winkler M.E."/>
        </authorList>
    </citation>
    <scope>NUCLEOTIDE SEQUENCE</scope>
</reference>
<evidence type="ECO:0000256" key="2">
    <source>
        <dbReference type="ARBA" id="ARBA00022741"/>
    </source>
</evidence>
<keyword evidence="4" id="KW-0342">GTP-binding</keyword>
<gene>
    <name evidence="6" type="ORF">METZ01_LOCUS33659</name>
</gene>
<evidence type="ECO:0000313" key="6">
    <source>
        <dbReference type="EMBL" id="SUZ80805.1"/>
    </source>
</evidence>
<evidence type="ECO:0000256" key="1">
    <source>
        <dbReference type="ARBA" id="ARBA00009625"/>
    </source>
</evidence>
<evidence type="ECO:0000256" key="5">
    <source>
        <dbReference type="ARBA" id="ARBA00023186"/>
    </source>
</evidence>
<feature type="non-terminal residue" evidence="6">
    <location>
        <position position="1"/>
    </location>
</feature>
<dbReference type="InterPro" id="IPR027417">
    <property type="entry name" value="P-loop_NTPase"/>
</dbReference>
<evidence type="ECO:0008006" key="7">
    <source>
        <dbReference type="Google" id="ProtNLM"/>
    </source>
</evidence>
<keyword evidence="5" id="KW-0143">Chaperone</keyword>
<dbReference type="PANTHER" id="PTHR43087">
    <property type="entry name" value="LYSINE/ARGININE/ORNITHINE TRANSPORT SYSTEM KINASE"/>
    <property type="match status" value="1"/>
</dbReference>
<keyword evidence="2" id="KW-0547">Nucleotide-binding</keyword>
<dbReference type="GO" id="GO:0005525">
    <property type="term" value="F:GTP binding"/>
    <property type="evidence" value="ECO:0007669"/>
    <property type="project" value="UniProtKB-KW"/>
</dbReference>
<dbReference type="PANTHER" id="PTHR43087:SF1">
    <property type="entry name" value="LAO_AO TRANSPORT SYSTEM ATPASE"/>
    <property type="match status" value="1"/>
</dbReference>
<organism evidence="6">
    <name type="scientific">marine metagenome</name>
    <dbReference type="NCBI Taxonomy" id="408172"/>
    <lineage>
        <taxon>unclassified sequences</taxon>
        <taxon>metagenomes</taxon>
        <taxon>ecological metagenomes</taxon>
    </lineage>
</organism>